<organism evidence="2 3">
    <name type="scientific">Tanacetum coccineum</name>
    <dbReference type="NCBI Taxonomy" id="301880"/>
    <lineage>
        <taxon>Eukaryota</taxon>
        <taxon>Viridiplantae</taxon>
        <taxon>Streptophyta</taxon>
        <taxon>Embryophyta</taxon>
        <taxon>Tracheophyta</taxon>
        <taxon>Spermatophyta</taxon>
        <taxon>Magnoliopsida</taxon>
        <taxon>eudicotyledons</taxon>
        <taxon>Gunneridae</taxon>
        <taxon>Pentapetalae</taxon>
        <taxon>asterids</taxon>
        <taxon>campanulids</taxon>
        <taxon>Asterales</taxon>
        <taxon>Asteraceae</taxon>
        <taxon>Asteroideae</taxon>
        <taxon>Anthemideae</taxon>
        <taxon>Anthemidinae</taxon>
        <taxon>Tanacetum</taxon>
    </lineage>
</organism>
<evidence type="ECO:0000256" key="1">
    <source>
        <dbReference type="SAM" id="MobiDB-lite"/>
    </source>
</evidence>
<comment type="caution">
    <text evidence="2">The sequence shown here is derived from an EMBL/GenBank/DDBJ whole genome shotgun (WGS) entry which is preliminary data.</text>
</comment>
<evidence type="ECO:0000313" key="3">
    <source>
        <dbReference type="Proteomes" id="UP001151760"/>
    </source>
</evidence>
<proteinExistence type="predicted"/>
<accession>A0ABQ5BVL3</accession>
<evidence type="ECO:0000313" key="2">
    <source>
        <dbReference type="EMBL" id="GJT17847.1"/>
    </source>
</evidence>
<reference evidence="2" key="2">
    <citation type="submission" date="2022-01" db="EMBL/GenBank/DDBJ databases">
        <authorList>
            <person name="Yamashiro T."/>
            <person name="Shiraishi A."/>
            <person name="Satake H."/>
            <person name="Nakayama K."/>
        </authorList>
    </citation>
    <scope>NUCLEOTIDE SEQUENCE</scope>
</reference>
<sequence length="215" mass="24296">MHLNQPLNFSKIRVYGINKLLTLFGDSFIEPSTFQLSQHLNNLETLLNTETLHEMDSKSALRVIKVQFERFNSAKGQEVKSSVTSSLAGDETSSRTVINEEIETEEMKPLTVFMGKDQEIPYDTSDPANRFCPDGKTQTLEKESRSKLDKDKKCGKCVFNSNHDACVSRYLKDVNARTKKPRIVPISASKPKRKANKSVATPHKKTVATRYTILI</sequence>
<protein>
    <submittedName>
        <fullName evidence="2">Uncharacterized protein</fullName>
    </submittedName>
</protein>
<feature type="region of interest" description="Disordered" evidence="1">
    <location>
        <begin position="124"/>
        <end position="146"/>
    </location>
</feature>
<keyword evidence="3" id="KW-1185">Reference proteome</keyword>
<reference evidence="2" key="1">
    <citation type="journal article" date="2022" name="Int. J. Mol. Sci.">
        <title>Draft Genome of Tanacetum Coccineum: Genomic Comparison of Closely Related Tanacetum-Family Plants.</title>
        <authorList>
            <person name="Yamashiro T."/>
            <person name="Shiraishi A."/>
            <person name="Nakayama K."/>
            <person name="Satake H."/>
        </authorList>
    </citation>
    <scope>NUCLEOTIDE SEQUENCE</scope>
</reference>
<dbReference type="Proteomes" id="UP001151760">
    <property type="component" value="Unassembled WGS sequence"/>
</dbReference>
<gene>
    <name evidence="2" type="ORF">Tco_0876553</name>
</gene>
<dbReference type="EMBL" id="BQNB010013592">
    <property type="protein sequence ID" value="GJT17847.1"/>
    <property type="molecule type" value="Genomic_DNA"/>
</dbReference>
<name>A0ABQ5BVL3_9ASTR</name>